<evidence type="ECO:0000256" key="1">
    <source>
        <dbReference type="SAM" id="MobiDB-lite"/>
    </source>
</evidence>
<evidence type="ECO:0000313" key="3">
    <source>
        <dbReference type="Proteomes" id="UP000266841"/>
    </source>
</evidence>
<reference evidence="2 3" key="1">
    <citation type="journal article" date="2012" name="Genome Biol.">
        <title>Genome and low-iron response of an oceanic diatom adapted to chronic iron limitation.</title>
        <authorList>
            <person name="Lommer M."/>
            <person name="Specht M."/>
            <person name="Roy A.S."/>
            <person name="Kraemer L."/>
            <person name="Andreson R."/>
            <person name="Gutowska M.A."/>
            <person name="Wolf J."/>
            <person name="Bergner S.V."/>
            <person name="Schilhabel M.B."/>
            <person name="Klostermeier U.C."/>
            <person name="Beiko R.G."/>
            <person name="Rosenstiel P."/>
            <person name="Hippler M."/>
            <person name="Laroche J."/>
        </authorList>
    </citation>
    <scope>NUCLEOTIDE SEQUENCE [LARGE SCALE GENOMIC DNA]</scope>
    <source>
        <strain evidence="2 3">CCMP1005</strain>
    </source>
</reference>
<proteinExistence type="predicted"/>
<keyword evidence="3" id="KW-1185">Reference proteome</keyword>
<gene>
    <name evidence="2" type="ORF">THAOC_14995</name>
</gene>
<dbReference type="EMBL" id="AGNL01017441">
    <property type="protein sequence ID" value="EJK64286.1"/>
    <property type="molecule type" value="Genomic_DNA"/>
</dbReference>
<organism evidence="2 3">
    <name type="scientific">Thalassiosira oceanica</name>
    <name type="common">Marine diatom</name>
    <dbReference type="NCBI Taxonomy" id="159749"/>
    <lineage>
        <taxon>Eukaryota</taxon>
        <taxon>Sar</taxon>
        <taxon>Stramenopiles</taxon>
        <taxon>Ochrophyta</taxon>
        <taxon>Bacillariophyta</taxon>
        <taxon>Coscinodiscophyceae</taxon>
        <taxon>Thalassiosirophycidae</taxon>
        <taxon>Thalassiosirales</taxon>
        <taxon>Thalassiosiraceae</taxon>
        <taxon>Thalassiosira</taxon>
    </lineage>
</organism>
<sequence>MENAEKWCAIYEARTLAQSNEAALAEHQRSAESHVWGHEARLEQLKQSEVVRDLNEARALVQLQDVALADQRSAESQGQAHEARFYQLEQSAAWANAERREVRSANARNGPGRWRNGGSVQRLVHRVGFVERPARTRADGSPKPSRRLVVLGANRNWLELPDKGSPNHLSEVENHGQDSIVVDH</sequence>
<dbReference type="AlphaFoldDB" id="K0STF5"/>
<dbReference type="Proteomes" id="UP000266841">
    <property type="component" value="Unassembled WGS sequence"/>
</dbReference>
<name>K0STF5_THAOC</name>
<feature type="compositionally biased region" description="Basic and acidic residues" evidence="1">
    <location>
        <begin position="170"/>
        <end position="184"/>
    </location>
</feature>
<feature type="non-terminal residue" evidence="2">
    <location>
        <position position="184"/>
    </location>
</feature>
<comment type="caution">
    <text evidence="2">The sequence shown here is derived from an EMBL/GenBank/DDBJ whole genome shotgun (WGS) entry which is preliminary data.</text>
</comment>
<evidence type="ECO:0000313" key="2">
    <source>
        <dbReference type="EMBL" id="EJK64286.1"/>
    </source>
</evidence>
<feature type="region of interest" description="Disordered" evidence="1">
    <location>
        <begin position="162"/>
        <end position="184"/>
    </location>
</feature>
<protein>
    <submittedName>
        <fullName evidence="2">Uncharacterized protein</fullName>
    </submittedName>
</protein>
<accession>K0STF5</accession>